<name>A0A0A9CG04_ARUDO</name>
<evidence type="ECO:0000313" key="2">
    <source>
        <dbReference type="EMBL" id="JAD75229.1"/>
    </source>
</evidence>
<protein>
    <submittedName>
        <fullName evidence="2">Uncharacterized protein</fullName>
    </submittedName>
</protein>
<feature type="region of interest" description="Disordered" evidence="1">
    <location>
        <begin position="152"/>
        <end position="171"/>
    </location>
</feature>
<dbReference type="AlphaFoldDB" id="A0A0A9CG04"/>
<evidence type="ECO:0000256" key="1">
    <source>
        <dbReference type="SAM" id="MobiDB-lite"/>
    </source>
</evidence>
<proteinExistence type="predicted"/>
<organism evidence="2">
    <name type="scientific">Arundo donax</name>
    <name type="common">Giant reed</name>
    <name type="synonym">Donax arundinaceus</name>
    <dbReference type="NCBI Taxonomy" id="35708"/>
    <lineage>
        <taxon>Eukaryota</taxon>
        <taxon>Viridiplantae</taxon>
        <taxon>Streptophyta</taxon>
        <taxon>Embryophyta</taxon>
        <taxon>Tracheophyta</taxon>
        <taxon>Spermatophyta</taxon>
        <taxon>Magnoliopsida</taxon>
        <taxon>Liliopsida</taxon>
        <taxon>Poales</taxon>
        <taxon>Poaceae</taxon>
        <taxon>PACMAD clade</taxon>
        <taxon>Arundinoideae</taxon>
        <taxon>Arundineae</taxon>
        <taxon>Arundo</taxon>
    </lineage>
</organism>
<reference evidence="2" key="1">
    <citation type="submission" date="2014-09" db="EMBL/GenBank/DDBJ databases">
        <authorList>
            <person name="Magalhaes I.L.F."/>
            <person name="Oliveira U."/>
            <person name="Santos F.R."/>
            <person name="Vidigal T.H.D.A."/>
            <person name="Brescovit A.D."/>
            <person name="Santos A.J."/>
        </authorList>
    </citation>
    <scope>NUCLEOTIDE SEQUENCE</scope>
    <source>
        <tissue evidence="2">Shoot tissue taken approximately 20 cm above the soil surface</tissue>
    </source>
</reference>
<feature type="compositionally biased region" description="Polar residues" evidence="1">
    <location>
        <begin position="160"/>
        <end position="170"/>
    </location>
</feature>
<sequence length="219" mass="22309">MLLCSSSTAARTATRSSVVWFRLAFACSSSSKIECEGCCGFPSTPSISTSVLMFSGCCSSGPPTETRSVPSEFTAAGVVSVVALCIFSFKSAMIFLVASSSFNTSSVSLSLTASSFSSCSACSSTLTASSVCAQCSCFFEGENMRLTRSELQAALPPKRSTASRTDSNGADVSISALPPPAPSAAAAAGAAHSGSELMGNGGVNFLAVSGFAWRVERKI</sequence>
<accession>A0A0A9CG04</accession>
<reference evidence="2" key="2">
    <citation type="journal article" date="2015" name="Data Brief">
        <title>Shoot transcriptome of the giant reed, Arundo donax.</title>
        <authorList>
            <person name="Barrero R.A."/>
            <person name="Guerrero F.D."/>
            <person name="Moolhuijzen P."/>
            <person name="Goolsby J.A."/>
            <person name="Tidwell J."/>
            <person name="Bellgard S.E."/>
            <person name="Bellgard M.I."/>
        </authorList>
    </citation>
    <scope>NUCLEOTIDE SEQUENCE</scope>
    <source>
        <tissue evidence="2">Shoot tissue taken approximately 20 cm above the soil surface</tissue>
    </source>
</reference>
<dbReference type="EMBL" id="GBRH01222666">
    <property type="protein sequence ID" value="JAD75229.1"/>
    <property type="molecule type" value="Transcribed_RNA"/>
</dbReference>